<evidence type="ECO:0000256" key="5">
    <source>
        <dbReference type="ARBA" id="ARBA00023157"/>
    </source>
</evidence>
<feature type="chain" id="PRO_5004248512" evidence="8">
    <location>
        <begin position="18"/>
        <end position="272"/>
    </location>
</feature>
<evidence type="ECO:0000313" key="10">
    <source>
        <dbReference type="EMBL" id="AAX94742.1"/>
    </source>
</evidence>
<dbReference type="EMBL" id="AY995188">
    <property type="protein sequence ID" value="AAX94742.1"/>
    <property type="molecule type" value="mRNA"/>
</dbReference>
<comment type="similarity">
    <text evidence="6">Belongs to the peptidase S1 family. CLIP subfamily.</text>
</comment>
<evidence type="ECO:0000256" key="3">
    <source>
        <dbReference type="ARBA" id="ARBA00022801"/>
    </source>
</evidence>
<dbReference type="PROSITE" id="PS00134">
    <property type="entry name" value="TRYPSIN_HIS"/>
    <property type="match status" value="1"/>
</dbReference>
<evidence type="ECO:0000256" key="7">
    <source>
        <dbReference type="RuleBase" id="RU363034"/>
    </source>
</evidence>
<reference evidence="10" key="2">
    <citation type="journal article" date="2007" name="BMC Mol. Biol.">
        <title>Transcriptional analysis of an immune-responsive serine protease from Indian malarial vector, Anopheles culicifacies.</title>
        <authorList>
            <person name="Rodrigues J."/>
            <person name="Agrawal N."/>
            <person name="Sharma A."/>
            <person name="Malhotra P."/>
            <person name="Adak T."/>
            <person name="Chauhan V.S."/>
            <person name="Bhatnagar R.K."/>
        </authorList>
    </citation>
    <scope>NUCLEOTIDE SEQUENCE</scope>
</reference>
<protein>
    <submittedName>
        <fullName evidence="10">Serine protease</fullName>
    </submittedName>
</protein>
<organism evidence="10">
    <name type="scientific">Anopheles culicifacies</name>
    <dbReference type="NCBI Taxonomy" id="139723"/>
    <lineage>
        <taxon>Eukaryota</taxon>
        <taxon>Metazoa</taxon>
        <taxon>Ecdysozoa</taxon>
        <taxon>Arthropoda</taxon>
        <taxon>Hexapoda</taxon>
        <taxon>Insecta</taxon>
        <taxon>Pterygota</taxon>
        <taxon>Neoptera</taxon>
        <taxon>Endopterygota</taxon>
        <taxon>Diptera</taxon>
        <taxon>Nematocera</taxon>
        <taxon>Culicoidea</taxon>
        <taxon>Culicidae</taxon>
        <taxon>Anophelinae</taxon>
        <taxon>Anopheles</taxon>
        <taxon>culicifacies species complex</taxon>
    </lineage>
</organism>
<dbReference type="InterPro" id="IPR001254">
    <property type="entry name" value="Trypsin_dom"/>
</dbReference>
<dbReference type="PRINTS" id="PR00722">
    <property type="entry name" value="CHYMOTRYPSIN"/>
</dbReference>
<keyword evidence="3 7" id="KW-0378">Hydrolase</keyword>
<dbReference type="InterPro" id="IPR043504">
    <property type="entry name" value="Peptidase_S1_PA_chymotrypsin"/>
</dbReference>
<dbReference type="VEuPathDB" id="VectorBase:ACUA013350"/>
<dbReference type="MEROPS" id="S01.478"/>
<evidence type="ECO:0000259" key="9">
    <source>
        <dbReference type="PROSITE" id="PS50240"/>
    </source>
</evidence>
<dbReference type="InterPro" id="IPR001314">
    <property type="entry name" value="Peptidase_S1A"/>
</dbReference>
<keyword evidence="2" id="KW-0222">Digestion</keyword>
<keyword evidence="5" id="KW-1015">Disulfide bond</keyword>
<evidence type="ECO:0000256" key="1">
    <source>
        <dbReference type="ARBA" id="ARBA00022670"/>
    </source>
</evidence>
<dbReference type="CDD" id="cd00190">
    <property type="entry name" value="Tryp_SPc"/>
    <property type="match status" value="1"/>
</dbReference>
<name>Q52NW5_9DIPT</name>
<evidence type="ECO:0000256" key="2">
    <source>
        <dbReference type="ARBA" id="ARBA00022757"/>
    </source>
</evidence>
<dbReference type="GO" id="GO:0004252">
    <property type="term" value="F:serine-type endopeptidase activity"/>
    <property type="evidence" value="ECO:0007669"/>
    <property type="project" value="InterPro"/>
</dbReference>
<dbReference type="PROSITE" id="PS50240">
    <property type="entry name" value="TRYPSIN_DOM"/>
    <property type="match status" value="1"/>
</dbReference>
<dbReference type="AlphaFoldDB" id="Q52NW5"/>
<dbReference type="Pfam" id="PF00089">
    <property type="entry name" value="Trypsin"/>
    <property type="match status" value="1"/>
</dbReference>
<reference evidence="10" key="1">
    <citation type="submission" date="2005-04" db="EMBL/GenBank/DDBJ databases">
        <authorList>
            <person name="Singh D."/>
            <person name="Agrawal N."/>
            <person name="Rodrigues J."/>
            <person name="Bhatnagar R."/>
        </authorList>
    </citation>
    <scope>NUCLEOTIDE SEQUENCE</scope>
</reference>
<feature type="signal peptide" evidence="8">
    <location>
        <begin position="1"/>
        <end position="17"/>
    </location>
</feature>
<dbReference type="InterPro" id="IPR050430">
    <property type="entry name" value="Peptidase_S1"/>
</dbReference>
<evidence type="ECO:0000256" key="4">
    <source>
        <dbReference type="ARBA" id="ARBA00022825"/>
    </source>
</evidence>
<dbReference type="Gene3D" id="2.40.10.10">
    <property type="entry name" value="Trypsin-like serine proteases"/>
    <property type="match status" value="1"/>
</dbReference>
<evidence type="ECO:0000256" key="8">
    <source>
        <dbReference type="SAM" id="SignalP"/>
    </source>
</evidence>
<dbReference type="SUPFAM" id="SSF50494">
    <property type="entry name" value="Trypsin-like serine proteases"/>
    <property type="match status" value="1"/>
</dbReference>
<evidence type="ECO:0000256" key="6">
    <source>
        <dbReference type="ARBA" id="ARBA00024195"/>
    </source>
</evidence>
<proteinExistence type="evidence at transcript level"/>
<sequence>MKLFIVVVLACLAAAQAREISYQSILPVRESPRSARIVNGFPAAPGQFPYQVFLSGQTAGGNLACGGSLISAEWVLTAAHCQVNVIQFTVRAGTTNINEGVVRTSNLIVIHPAYNPSNLNNDIGLIRLSEPVPLGGNIQAVALPAADLSETFLNREATVSGFGRTSDSIPTISTTLNFVHLNIISNIQCMGTYGAATIIDSTVCAVGRDAANQGTCNGDSGGPLTITENGQSVQIGVVSFVAAVGCEAGFPSGYVRTTHFRDWIRDQSGIKY</sequence>
<dbReference type="GO" id="GO:0006508">
    <property type="term" value="P:proteolysis"/>
    <property type="evidence" value="ECO:0007669"/>
    <property type="project" value="UniProtKB-KW"/>
</dbReference>
<dbReference type="PANTHER" id="PTHR24276">
    <property type="entry name" value="POLYSERASE-RELATED"/>
    <property type="match status" value="1"/>
</dbReference>
<dbReference type="GO" id="GO:0007586">
    <property type="term" value="P:digestion"/>
    <property type="evidence" value="ECO:0007669"/>
    <property type="project" value="UniProtKB-KW"/>
</dbReference>
<dbReference type="PROSITE" id="PS00135">
    <property type="entry name" value="TRYPSIN_SER"/>
    <property type="match status" value="1"/>
</dbReference>
<feature type="domain" description="Peptidase S1" evidence="9">
    <location>
        <begin position="37"/>
        <end position="269"/>
    </location>
</feature>
<keyword evidence="8" id="KW-0732">Signal</keyword>
<dbReference type="InterPro" id="IPR033116">
    <property type="entry name" value="TRYPSIN_SER"/>
</dbReference>
<dbReference type="InterPro" id="IPR018114">
    <property type="entry name" value="TRYPSIN_HIS"/>
</dbReference>
<keyword evidence="1 7" id="KW-0645">Protease</keyword>
<dbReference type="PANTHER" id="PTHR24276:SF98">
    <property type="entry name" value="FI18310P1-RELATED"/>
    <property type="match status" value="1"/>
</dbReference>
<dbReference type="FunFam" id="2.40.10.10:FF:000034">
    <property type="entry name" value="Eupolytin"/>
    <property type="match status" value="1"/>
</dbReference>
<accession>Q52NW5</accession>
<dbReference type="InterPro" id="IPR009003">
    <property type="entry name" value="Peptidase_S1_PA"/>
</dbReference>
<keyword evidence="4 7" id="KW-0720">Serine protease</keyword>
<dbReference type="SMART" id="SM00020">
    <property type="entry name" value="Tryp_SPc"/>
    <property type="match status" value="1"/>
</dbReference>